<keyword evidence="4" id="KW-1133">Transmembrane helix</keyword>
<dbReference type="EMBL" id="JAIWQS010000003">
    <property type="protein sequence ID" value="KAJ8769969.1"/>
    <property type="molecule type" value="Genomic_DNA"/>
</dbReference>
<comment type="similarity">
    <text evidence="2">Belongs to the TMEM192 family.</text>
</comment>
<evidence type="ECO:0000313" key="7">
    <source>
        <dbReference type="Proteomes" id="UP001159364"/>
    </source>
</evidence>
<evidence type="ECO:0000256" key="2">
    <source>
        <dbReference type="ARBA" id="ARBA00006314"/>
    </source>
</evidence>
<reference evidence="6 7" key="1">
    <citation type="submission" date="2021-09" db="EMBL/GenBank/DDBJ databases">
        <title>Genomic insights and catalytic innovation underlie evolution of tropane alkaloids biosynthesis.</title>
        <authorList>
            <person name="Wang Y.-J."/>
            <person name="Tian T."/>
            <person name="Huang J.-P."/>
            <person name="Huang S.-X."/>
        </authorList>
    </citation>
    <scope>NUCLEOTIDE SEQUENCE [LARGE SCALE GENOMIC DNA]</scope>
    <source>
        <strain evidence="6">KIB-2018</strain>
        <tissue evidence="6">Leaf</tissue>
    </source>
</reference>
<keyword evidence="3" id="KW-0812">Transmembrane</keyword>
<dbReference type="AlphaFoldDB" id="A0AAV8TV78"/>
<dbReference type="PANTHER" id="PTHR31592">
    <property type="entry name" value="TRANSMEMBRANE PROTEIN 192"/>
    <property type="match status" value="1"/>
</dbReference>
<evidence type="ECO:0000256" key="4">
    <source>
        <dbReference type="ARBA" id="ARBA00022989"/>
    </source>
</evidence>
<evidence type="ECO:0000256" key="3">
    <source>
        <dbReference type="ARBA" id="ARBA00022692"/>
    </source>
</evidence>
<gene>
    <name evidence="6" type="ORF">K2173_009051</name>
</gene>
<sequence>MGLETKCNDAVSLLFSLKVVGWDLKPTAAMHYRCYFFGKTLITCTVTRTLLRYLGIHRFFVASWFGRADLQQGVIIVAASQKLKHFVPLSFAIMTYGTAAMLLVIVWKSHIGILSIITVLRQCRITFSRLNFQMESQ</sequence>
<dbReference type="GO" id="GO:0005770">
    <property type="term" value="C:late endosome"/>
    <property type="evidence" value="ECO:0007669"/>
    <property type="project" value="TreeGrafter"/>
</dbReference>
<name>A0AAV8TV78_9ROSI</name>
<organism evidence="6 7">
    <name type="scientific">Erythroxylum novogranatense</name>
    <dbReference type="NCBI Taxonomy" id="1862640"/>
    <lineage>
        <taxon>Eukaryota</taxon>
        <taxon>Viridiplantae</taxon>
        <taxon>Streptophyta</taxon>
        <taxon>Embryophyta</taxon>
        <taxon>Tracheophyta</taxon>
        <taxon>Spermatophyta</taxon>
        <taxon>Magnoliopsida</taxon>
        <taxon>eudicotyledons</taxon>
        <taxon>Gunneridae</taxon>
        <taxon>Pentapetalae</taxon>
        <taxon>rosids</taxon>
        <taxon>fabids</taxon>
        <taxon>Malpighiales</taxon>
        <taxon>Erythroxylaceae</taxon>
        <taxon>Erythroxylum</taxon>
    </lineage>
</organism>
<evidence type="ECO:0000256" key="5">
    <source>
        <dbReference type="ARBA" id="ARBA00023136"/>
    </source>
</evidence>
<proteinExistence type="inferred from homology"/>
<keyword evidence="7" id="KW-1185">Reference proteome</keyword>
<keyword evidence="5" id="KW-0472">Membrane</keyword>
<comment type="subcellular location">
    <subcellularLocation>
        <location evidence="1">Membrane</location>
        <topology evidence="1">Multi-pass membrane protein</topology>
    </subcellularLocation>
</comment>
<dbReference type="GO" id="GO:0005765">
    <property type="term" value="C:lysosomal membrane"/>
    <property type="evidence" value="ECO:0007669"/>
    <property type="project" value="TreeGrafter"/>
</dbReference>
<dbReference type="InterPro" id="IPR029399">
    <property type="entry name" value="TMEM192"/>
</dbReference>
<evidence type="ECO:0000313" key="6">
    <source>
        <dbReference type="EMBL" id="KAJ8769969.1"/>
    </source>
</evidence>
<comment type="caution">
    <text evidence="6">The sequence shown here is derived from an EMBL/GenBank/DDBJ whole genome shotgun (WGS) entry which is preliminary data.</text>
</comment>
<protein>
    <submittedName>
        <fullName evidence="6">Uncharacterized protein</fullName>
    </submittedName>
</protein>
<dbReference type="Proteomes" id="UP001159364">
    <property type="component" value="Linkage Group LG03"/>
</dbReference>
<accession>A0AAV8TV78</accession>
<evidence type="ECO:0000256" key="1">
    <source>
        <dbReference type="ARBA" id="ARBA00004141"/>
    </source>
</evidence>
<dbReference type="PANTHER" id="PTHR31592:SF1">
    <property type="entry name" value="TRANSMEMBRANE PROTEIN 192"/>
    <property type="match status" value="1"/>
</dbReference>